<evidence type="ECO:0000256" key="1">
    <source>
        <dbReference type="ARBA" id="ARBA00008779"/>
    </source>
</evidence>
<dbReference type="GO" id="GO:0004065">
    <property type="term" value="F:arylsulfatase activity"/>
    <property type="evidence" value="ECO:0007669"/>
    <property type="project" value="TreeGrafter"/>
</dbReference>
<dbReference type="PROSITE" id="PS00149">
    <property type="entry name" value="SULFATASE_2"/>
    <property type="match status" value="1"/>
</dbReference>
<accession>A0AAX1N509</accession>
<evidence type="ECO:0000313" key="6">
    <source>
        <dbReference type="EMBL" id="QWG01132.1"/>
    </source>
</evidence>
<sequence length="446" mass="51047">MKTDQKKEIDKPNVILIVADDMGMGDAGYLGANDIRTPNIDLLAKSGIQFNQGYVTASVCGPSRSGMMTGVYQQRFGYGANIPEEKWITGELDSLGIPTTQPMMAELLKEQGYTTQLVGKWHLGLDDHLRPNERGFDEFYGFLNGSHDYYRAEKEFTKNRDFWPIFRNKEMVDYEGYTTEVFTDETVNFIKKNKDRPFFSYVSYNAVHYPWQVPQKYIDRLGHIEEEERRLFSGMTLAMDDGIGRIVEALKEEGIYENTIIIFVADNGSPASEQGRMSRTGGLRGWKGDTYEGGIKVPYIISWPKNVMGGTVFNDPVSTLDIVPTVCGVLGVHENGAEIGFDGVNLIPFINGDKEGRPHEQLYFRRVKDFAFRQGDYKIAFNKREKDLGVQLFNLKIDPNEQNNLADQEKEIFNEMLETFHRWDSKLPANRWLGHPYNRRVEQLSK</sequence>
<dbReference type="PANTHER" id="PTHR42693">
    <property type="entry name" value="ARYLSULFATASE FAMILY MEMBER"/>
    <property type="match status" value="1"/>
</dbReference>
<dbReference type="KEGG" id="fya:KMW28_15920"/>
<proteinExistence type="inferred from homology"/>
<name>A0AAX1N509_9BACT</name>
<keyword evidence="2" id="KW-0479">Metal-binding</keyword>
<organism evidence="6 7">
    <name type="scientific">Flammeovirga yaeyamensis</name>
    <dbReference type="NCBI Taxonomy" id="367791"/>
    <lineage>
        <taxon>Bacteria</taxon>
        <taxon>Pseudomonadati</taxon>
        <taxon>Bacteroidota</taxon>
        <taxon>Cytophagia</taxon>
        <taxon>Cytophagales</taxon>
        <taxon>Flammeovirgaceae</taxon>
        <taxon>Flammeovirga</taxon>
    </lineage>
</organism>
<feature type="domain" description="Sulfatase N-terminal" evidence="5">
    <location>
        <begin position="12"/>
        <end position="332"/>
    </location>
</feature>
<dbReference type="AlphaFoldDB" id="A0AAX1N509"/>
<evidence type="ECO:0000313" key="7">
    <source>
        <dbReference type="Proteomes" id="UP000678679"/>
    </source>
</evidence>
<dbReference type="InterPro" id="IPR000917">
    <property type="entry name" value="Sulfatase_N"/>
</dbReference>
<dbReference type="RefSeq" id="WP_169662684.1">
    <property type="nucleotide sequence ID" value="NZ_CP076132.1"/>
</dbReference>
<dbReference type="PROSITE" id="PS00523">
    <property type="entry name" value="SULFATASE_1"/>
    <property type="match status" value="1"/>
</dbReference>
<dbReference type="EMBL" id="CP076132">
    <property type="protein sequence ID" value="QWG01132.1"/>
    <property type="molecule type" value="Genomic_DNA"/>
</dbReference>
<comment type="similarity">
    <text evidence="1">Belongs to the sulfatase family.</text>
</comment>
<keyword evidence="4" id="KW-0106">Calcium</keyword>
<evidence type="ECO:0000259" key="5">
    <source>
        <dbReference type="Pfam" id="PF00884"/>
    </source>
</evidence>
<dbReference type="GO" id="GO:0046872">
    <property type="term" value="F:metal ion binding"/>
    <property type="evidence" value="ECO:0007669"/>
    <property type="project" value="UniProtKB-KW"/>
</dbReference>
<dbReference type="InterPro" id="IPR024607">
    <property type="entry name" value="Sulfatase_CS"/>
</dbReference>
<dbReference type="Gene3D" id="3.30.1120.10">
    <property type="match status" value="1"/>
</dbReference>
<dbReference type="InterPro" id="IPR017850">
    <property type="entry name" value="Alkaline_phosphatase_core_sf"/>
</dbReference>
<dbReference type="PANTHER" id="PTHR42693:SF53">
    <property type="entry name" value="ENDO-4-O-SULFATASE"/>
    <property type="match status" value="1"/>
</dbReference>
<gene>
    <name evidence="6" type="ORF">KMW28_15920</name>
</gene>
<keyword evidence="7" id="KW-1185">Reference proteome</keyword>
<dbReference type="Pfam" id="PF00884">
    <property type="entry name" value="Sulfatase"/>
    <property type="match status" value="1"/>
</dbReference>
<reference evidence="6 7" key="1">
    <citation type="submission" date="2021-05" db="EMBL/GenBank/DDBJ databases">
        <title>Comparative genomic studies on the polysaccharide-degrading batcterial strains of the Flammeovirga genus.</title>
        <authorList>
            <person name="Zewei F."/>
            <person name="Zheng Z."/>
            <person name="Yu L."/>
            <person name="Ruyue G."/>
            <person name="Yanhong M."/>
            <person name="Yuanyuan C."/>
            <person name="Jingyan G."/>
            <person name="Wenjun H."/>
        </authorList>
    </citation>
    <scope>NUCLEOTIDE SEQUENCE [LARGE SCALE GENOMIC DNA]</scope>
    <source>
        <strain evidence="6 7">NBRC:100898</strain>
    </source>
</reference>
<keyword evidence="3 6" id="KW-0378">Hydrolase</keyword>
<dbReference type="SUPFAM" id="SSF53649">
    <property type="entry name" value="Alkaline phosphatase-like"/>
    <property type="match status" value="1"/>
</dbReference>
<dbReference type="Proteomes" id="UP000678679">
    <property type="component" value="Chromosome 1"/>
</dbReference>
<evidence type="ECO:0000256" key="3">
    <source>
        <dbReference type="ARBA" id="ARBA00022801"/>
    </source>
</evidence>
<dbReference type="Gene3D" id="3.40.720.10">
    <property type="entry name" value="Alkaline Phosphatase, subunit A"/>
    <property type="match status" value="1"/>
</dbReference>
<dbReference type="InterPro" id="IPR050738">
    <property type="entry name" value="Sulfatase"/>
</dbReference>
<evidence type="ECO:0000256" key="4">
    <source>
        <dbReference type="ARBA" id="ARBA00022837"/>
    </source>
</evidence>
<evidence type="ECO:0000256" key="2">
    <source>
        <dbReference type="ARBA" id="ARBA00022723"/>
    </source>
</evidence>
<protein>
    <submittedName>
        <fullName evidence="6">Sulfatase-like hydrolase/transferase</fullName>
    </submittedName>
</protein>